<name>A0A556MBW9_9SPHI</name>
<dbReference type="Proteomes" id="UP000318733">
    <property type="component" value="Unassembled WGS sequence"/>
</dbReference>
<accession>A0A556MBW9</accession>
<organism evidence="1 2">
    <name type="scientific">Mucilaginibacter corticis</name>
    <dbReference type="NCBI Taxonomy" id="2597670"/>
    <lineage>
        <taxon>Bacteria</taxon>
        <taxon>Pseudomonadati</taxon>
        <taxon>Bacteroidota</taxon>
        <taxon>Sphingobacteriia</taxon>
        <taxon>Sphingobacteriales</taxon>
        <taxon>Sphingobacteriaceae</taxon>
        <taxon>Mucilaginibacter</taxon>
    </lineage>
</organism>
<gene>
    <name evidence="1" type="ORF">FO440_21625</name>
</gene>
<protein>
    <submittedName>
        <fullName evidence="1">Uncharacterized protein</fullName>
    </submittedName>
</protein>
<dbReference type="AlphaFoldDB" id="A0A556MBW9"/>
<dbReference type="OrthoDB" id="770966at2"/>
<keyword evidence="2" id="KW-1185">Reference proteome</keyword>
<evidence type="ECO:0000313" key="2">
    <source>
        <dbReference type="Proteomes" id="UP000318733"/>
    </source>
</evidence>
<evidence type="ECO:0000313" key="1">
    <source>
        <dbReference type="EMBL" id="TSJ37362.1"/>
    </source>
</evidence>
<dbReference type="RefSeq" id="WP_144250396.1">
    <property type="nucleotide sequence ID" value="NZ_VLPK01000005.1"/>
</dbReference>
<comment type="caution">
    <text evidence="1">The sequence shown here is derived from an EMBL/GenBank/DDBJ whole genome shotgun (WGS) entry which is preliminary data.</text>
</comment>
<sequence>MNEIIAFAEIAAKTFTTDVIHILKNEIGDQGTVAGLGNQVLIKISQTDFEFRLGNMLQQIYRVIDQHFPTRDEHLSIIIRDTDARYENVFKIWKSV</sequence>
<reference evidence="1 2" key="1">
    <citation type="submission" date="2019-07" db="EMBL/GenBank/DDBJ databases">
        <authorList>
            <person name="Huq M.A."/>
        </authorList>
    </citation>
    <scope>NUCLEOTIDE SEQUENCE [LARGE SCALE GENOMIC DNA]</scope>
    <source>
        <strain evidence="1 2">MAH-19</strain>
    </source>
</reference>
<proteinExistence type="predicted"/>
<dbReference type="EMBL" id="VLPK01000005">
    <property type="protein sequence ID" value="TSJ37362.1"/>
    <property type="molecule type" value="Genomic_DNA"/>
</dbReference>